<reference evidence="18 19" key="1">
    <citation type="submission" date="2016-10" db="EMBL/GenBank/DDBJ databases">
        <authorList>
            <person name="de Groot N.N."/>
        </authorList>
    </citation>
    <scope>NUCLEOTIDE SEQUENCE [LARGE SCALE GENOMIC DNA]</scope>
    <source>
        <strain evidence="19">E92,LMG 26720,CCM 7988</strain>
    </source>
</reference>
<dbReference type="InterPro" id="IPR010105">
    <property type="entry name" value="TonB_sidphr_rcpt"/>
</dbReference>
<evidence type="ECO:0000256" key="6">
    <source>
        <dbReference type="ARBA" id="ARBA00022692"/>
    </source>
</evidence>
<dbReference type="InterPro" id="IPR008969">
    <property type="entry name" value="CarboxyPept-like_regulatory"/>
</dbReference>
<dbReference type="Proteomes" id="UP000199306">
    <property type="component" value="Unassembled WGS sequence"/>
</dbReference>
<dbReference type="STRING" id="1079859.SAMN04515674_12261"/>
<keyword evidence="8" id="KW-0408">Iron</keyword>
<evidence type="ECO:0000313" key="19">
    <source>
        <dbReference type="Proteomes" id="UP000199306"/>
    </source>
</evidence>
<dbReference type="Pfam" id="PF07715">
    <property type="entry name" value="Plug"/>
    <property type="match status" value="1"/>
</dbReference>
<keyword evidence="4 14" id="KW-1134">Transmembrane beta strand</keyword>
<gene>
    <name evidence="18" type="ORF">SAMN04515674_12261</name>
</gene>
<evidence type="ECO:0000313" key="18">
    <source>
        <dbReference type="EMBL" id="SFQ48976.1"/>
    </source>
</evidence>
<keyword evidence="11 14" id="KW-0472">Membrane</keyword>
<dbReference type="RefSeq" id="WP_092019760.1">
    <property type="nucleotide sequence ID" value="NZ_FOXH01000022.1"/>
</dbReference>
<keyword evidence="9" id="KW-0406">Ion transport</keyword>
<evidence type="ECO:0000256" key="5">
    <source>
        <dbReference type="ARBA" id="ARBA00022496"/>
    </source>
</evidence>
<dbReference type="PANTHER" id="PTHR32552">
    <property type="entry name" value="FERRICHROME IRON RECEPTOR-RELATED"/>
    <property type="match status" value="1"/>
</dbReference>
<dbReference type="GO" id="GO:0015891">
    <property type="term" value="P:siderophore transport"/>
    <property type="evidence" value="ECO:0007669"/>
    <property type="project" value="InterPro"/>
</dbReference>
<keyword evidence="12" id="KW-0675">Receptor</keyword>
<evidence type="ECO:0000259" key="17">
    <source>
        <dbReference type="Pfam" id="PF07715"/>
    </source>
</evidence>
<comment type="subcellular location">
    <subcellularLocation>
        <location evidence="1 14">Cell outer membrane</location>
        <topology evidence="1 14">Multi-pass membrane protein</topology>
    </subcellularLocation>
</comment>
<dbReference type="Pfam" id="PF00593">
    <property type="entry name" value="TonB_dep_Rec_b-barrel"/>
    <property type="match status" value="1"/>
</dbReference>
<name>A0A1I5YXJ8_9BACT</name>
<dbReference type="SUPFAM" id="SSF56935">
    <property type="entry name" value="Porins"/>
    <property type="match status" value="1"/>
</dbReference>
<organism evidence="18 19">
    <name type="scientific">Pseudarcicella hirudinis</name>
    <dbReference type="NCBI Taxonomy" id="1079859"/>
    <lineage>
        <taxon>Bacteria</taxon>
        <taxon>Pseudomonadati</taxon>
        <taxon>Bacteroidota</taxon>
        <taxon>Cytophagia</taxon>
        <taxon>Cytophagales</taxon>
        <taxon>Flectobacillaceae</taxon>
        <taxon>Pseudarcicella</taxon>
    </lineage>
</organism>
<keyword evidence="6 14" id="KW-0812">Transmembrane</keyword>
<evidence type="ECO:0000256" key="14">
    <source>
        <dbReference type="PROSITE-ProRule" id="PRU01360"/>
    </source>
</evidence>
<evidence type="ECO:0000256" key="15">
    <source>
        <dbReference type="RuleBase" id="RU003357"/>
    </source>
</evidence>
<feature type="domain" description="TonB-dependent receptor plug" evidence="17">
    <location>
        <begin position="139"/>
        <end position="236"/>
    </location>
</feature>
<dbReference type="AlphaFoldDB" id="A0A1I5YXJ8"/>
<dbReference type="EMBL" id="FOXH01000022">
    <property type="protein sequence ID" value="SFQ48976.1"/>
    <property type="molecule type" value="Genomic_DNA"/>
</dbReference>
<sequence length="785" mass="87573">MKNPIPNLRSHLIYSIFLVLSTFIANAQGVIKGRVTTSDGKSAEFVTLSLKGTSRGATSNEKGEYRIEKVKPGKYIIQASFIGLETKNHSVTVESGKESEQDFVLQENSQQLQEVVISANPNNYNPSNSSPSLRILTPILETPQNIQVITGKLLADQQIFDMLEGVTRNVSGATRVEHWDNYARINMRGSQIAAFRNGMNVQMPWGPLAEDMSMVERIEFVKGPAGFMMANGEPSGFYNVVTKKPTGITKGEASLSLGSFDTYRSTLDLDGKLSKDGKLLYRLNIMGQAKGSHRDYEYNNRYSVVPVIKYKFNEQTSLTAEYTYQFSQMSTVGSNYAFSAKGYADLPYNFTTGDPNIDPTNINDHSLLLILNHQINDNWKLTGQLAYFNFSQIGSSLWPSGIDKAGNLQRSLSIWDAASENKMGQIFVNGDVQTGSVSHRILAGLDMSTKHYMADWGQNFKLNGSVPFNIYHPVYGLPLDSVPVFDRSRSLRARAGGNVLTQSYTGLYVQDEMHLLDDKVRLTLAGRYTTAKDSQYGASTNESVFTPRVGISVSLDKNSSVYGVYDQAFVPQSGVDFFGKKFDPIKGNNLEAGLKRDWMGGRWNTTLSVYQITKNNVLTSDPAHINFSIQLGQTTTKGVEFDLRGEIVKGLNLTLNYAYTDARVTKDSQSDKVDVAVPGSTKHVTNGWLSYQFKDQTLKGFGLSLGYQWQIDRSSWYVFDGTNQSLPDYFRMDGGLSWRNEKFTVALNVNNLLDKYLFSGAPYGSLYYWQTEAPRNTRVTIGYKF</sequence>
<dbReference type="CDD" id="cd01347">
    <property type="entry name" value="ligand_gated_channel"/>
    <property type="match status" value="1"/>
</dbReference>
<dbReference type="Pfam" id="PF13715">
    <property type="entry name" value="CarbopepD_reg_2"/>
    <property type="match status" value="1"/>
</dbReference>
<dbReference type="GO" id="GO:0015344">
    <property type="term" value="F:siderophore uptake transmembrane transporter activity"/>
    <property type="evidence" value="ECO:0007669"/>
    <property type="project" value="TreeGrafter"/>
</dbReference>
<keyword evidence="13 14" id="KW-0998">Cell outer membrane</keyword>
<keyword evidence="19" id="KW-1185">Reference proteome</keyword>
<dbReference type="GO" id="GO:0038023">
    <property type="term" value="F:signaling receptor activity"/>
    <property type="evidence" value="ECO:0007669"/>
    <property type="project" value="InterPro"/>
</dbReference>
<evidence type="ECO:0000259" key="16">
    <source>
        <dbReference type="Pfam" id="PF00593"/>
    </source>
</evidence>
<keyword evidence="7" id="KW-0732">Signal</keyword>
<keyword evidence="5" id="KW-0410">Iron transport</keyword>
<keyword evidence="3 14" id="KW-0813">Transport</keyword>
<evidence type="ECO:0000256" key="3">
    <source>
        <dbReference type="ARBA" id="ARBA00022448"/>
    </source>
</evidence>
<dbReference type="Gene3D" id="2.60.40.1120">
    <property type="entry name" value="Carboxypeptidase-like, regulatory domain"/>
    <property type="match status" value="1"/>
</dbReference>
<keyword evidence="10 15" id="KW-0798">TonB box</keyword>
<evidence type="ECO:0000256" key="2">
    <source>
        <dbReference type="ARBA" id="ARBA00009810"/>
    </source>
</evidence>
<dbReference type="NCBIfam" id="TIGR01783">
    <property type="entry name" value="TonB-siderophor"/>
    <property type="match status" value="1"/>
</dbReference>
<evidence type="ECO:0000256" key="11">
    <source>
        <dbReference type="ARBA" id="ARBA00023136"/>
    </source>
</evidence>
<evidence type="ECO:0000256" key="10">
    <source>
        <dbReference type="ARBA" id="ARBA00023077"/>
    </source>
</evidence>
<dbReference type="InterPro" id="IPR012910">
    <property type="entry name" value="Plug_dom"/>
</dbReference>
<evidence type="ECO:0000256" key="8">
    <source>
        <dbReference type="ARBA" id="ARBA00023004"/>
    </source>
</evidence>
<evidence type="ECO:0000256" key="9">
    <source>
        <dbReference type="ARBA" id="ARBA00023065"/>
    </source>
</evidence>
<dbReference type="InterPro" id="IPR000531">
    <property type="entry name" value="Beta-barrel_TonB"/>
</dbReference>
<comment type="similarity">
    <text evidence="2 14 15">Belongs to the TonB-dependent receptor family.</text>
</comment>
<dbReference type="OrthoDB" id="9758472at2"/>
<dbReference type="Gene3D" id="2.170.130.10">
    <property type="entry name" value="TonB-dependent receptor, plug domain"/>
    <property type="match status" value="1"/>
</dbReference>
<dbReference type="PANTHER" id="PTHR32552:SF68">
    <property type="entry name" value="FERRICHROME OUTER MEMBRANE TRANSPORTER_PHAGE RECEPTOR"/>
    <property type="match status" value="1"/>
</dbReference>
<dbReference type="GO" id="GO:0009279">
    <property type="term" value="C:cell outer membrane"/>
    <property type="evidence" value="ECO:0007669"/>
    <property type="project" value="UniProtKB-SubCell"/>
</dbReference>
<dbReference type="InterPro" id="IPR039426">
    <property type="entry name" value="TonB-dep_rcpt-like"/>
</dbReference>
<accession>A0A1I5YXJ8</accession>
<evidence type="ECO:0000256" key="13">
    <source>
        <dbReference type="ARBA" id="ARBA00023237"/>
    </source>
</evidence>
<dbReference type="InterPro" id="IPR036942">
    <property type="entry name" value="Beta-barrel_TonB_sf"/>
</dbReference>
<evidence type="ECO:0000256" key="4">
    <source>
        <dbReference type="ARBA" id="ARBA00022452"/>
    </source>
</evidence>
<dbReference type="PROSITE" id="PS52016">
    <property type="entry name" value="TONB_DEPENDENT_REC_3"/>
    <property type="match status" value="1"/>
</dbReference>
<feature type="domain" description="TonB-dependent receptor-like beta-barrel" evidence="16">
    <location>
        <begin position="330"/>
        <end position="752"/>
    </location>
</feature>
<evidence type="ECO:0000256" key="1">
    <source>
        <dbReference type="ARBA" id="ARBA00004571"/>
    </source>
</evidence>
<protein>
    <submittedName>
        <fullName evidence="18">Iron complex outermembrane recepter protein</fullName>
    </submittedName>
</protein>
<evidence type="ECO:0000256" key="12">
    <source>
        <dbReference type="ARBA" id="ARBA00023170"/>
    </source>
</evidence>
<dbReference type="SUPFAM" id="SSF49464">
    <property type="entry name" value="Carboxypeptidase regulatory domain-like"/>
    <property type="match status" value="1"/>
</dbReference>
<dbReference type="Gene3D" id="2.40.170.20">
    <property type="entry name" value="TonB-dependent receptor, beta-barrel domain"/>
    <property type="match status" value="1"/>
</dbReference>
<proteinExistence type="inferred from homology"/>
<dbReference type="InterPro" id="IPR037066">
    <property type="entry name" value="Plug_dom_sf"/>
</dbReference>
<evidence type="ECO:0000256" key="7">
    <source>
        <dbReference type="ARBA" id="ARBA00022729"/>
    </source>
</evidence>